<protein>
    <recommendedName>
        <fullName evidence="7">EamA domain-containing protein</fullName>
    </recommendedName>
</protein>
<evidence type="ECO:0000256" key="3">
    <source>
        <dbReference type="ARBA" id="ARBA00022692"/>
    </source>
</evidence>
<dbReference type="InterPro" id="IPR037185">
    <property type="entry name" value="EmrE-like"/>
</dbReference>
<feature type="transmembrane region" description="Helical" evidence="6">
    <location>
        <begin position="281"/>
        <end position="301"/>
    </location>
</feature>
<keyword evidence="5 6" id="KW-0472">Membrane</keyword>
<feature type="transmembrane region" description="Helical" evidence="6">
    <location>
        <begin position="74"/>
        <end position="93"/>
    </location>
</feature>
<keyword evidence="2" id="KW-1003">Cell membrane</keyword>
<evidence type="ECO:0000259" key="7">
    <source>
        <dbReference type="Pfam" id="PF00892"/>
    </source>
</evidence>
<feature type="transmembrane region" description="Helical" evidence="6">
    <location>
        <begin position="131"/>
        <end position="149"/>
    </location>
</feature>
<dbReference type="EMBL" id="MGBR01000001">
    <property type="protein sequence ID" value="OGK73999.1"/>
    <property type="molecule type" value="Genomic_DNA"/>
</dbReference>
<organism evidence="8 9">
    <name type="scientific">Candidatus Roizmanbacteria bacterium RIFOXYD1_FULL_38_12</name>
    <dbReference type="NCBI Taxonomy" id="1802093"/>
    <lineage>
        <taxon>Bacteria</taxon>
        <taxon>Candidatus Roizmaniibacteriota</taxon>
    </lineage>
</organism>
<dbReference type="GO" id="GO:0005886">
    <property type="term" value="C:plasma membrane"/>
    <property type="evidence" value="ECO:0007669"/>
    <property type="project" value="UniProtKB-SubCell"/>
</dbReference>
<comment type="caution">
    <text evidence="8">The sequence shown here is derived from an EMBL/GenBank/DDBJ whole genome shotgun (WGS) entry which is preliminary data.</text>
</comment>
<dbReference type="Proteomes" id="UP000177050">
    <property type="component" value="Unassembled WGS sequence"/>
</dbReference>
<feature type="domain" description="EamA" evidence="7">
    <location>
        <begin position="15"/>
        <end position="144"/>
    </location>
</feature>
<keyword evidence="4 6" id="KW-1133">Transmembrane helix</keyword>
<keyword evidence="3 6" id="KW-0812">Transmembrane</keyword>
<gene>
    <name evidence="8" type="ORF">A3K52_04465</name>
</gene>
<dbReference type="InterPro" id="IPR050638">
    <property type="entry name" value="AA-Vitamin_Transporters"/>
</dbReference>
<accession>A0A1F7L1M7</accession>
<feature type="domain" description="EamA" evidence="7">
    <location>
        <begin position="162"/>
        <end position="300"/>
    </location>
</feature>
<evidence type="ECO:0000256" key="4">
    <source>
        <dbReference type="ARBA" id="ARBA00022989"/>
    </source>
</evidence>
<name>A0A1F7L1M7_9BACT</name>
<dbReference type="AlphaFoldDB" id="A0A1F7L1M7"/>
<dbReference type="SUPFAM" id="SSF103481">
    <property type="entry name" value="Multidrug resistance efflux transporter EmrE"/>
    <property type="match status" value="2"/>
</dbReference>
<reference evidence="8 9" key="1">
    <citation type="journal article" date="2016" name="Nat. Commun.">
        <title>Thousands of microbial genomes shed light on interconnected biogeochemical processes in an aquifer system.</title>
        <authorList>
            <person name="Anantharaman K."/>
            <person name="Brown C.T."/>
            <person name="Hug L.A."/>
            <person name="Sharon I."/>
            <person name="Castelle C.J."/>
            <person name="Probst A.J."/>
            <person name="Thomas B.C."/>
            <person name="Singh A."/>
            <person name="Wilkins M.J."/>
            <person name="Karaoz U."/>
            <person name="Brodie E.L."/>
            <person name="Williams K.H."/>
            <person name="Hubbard S.S."/>
            <person name="Banfield J.F."/>
        </authorList>
    </citation>
    <scope>NUCLEOTIDE SEQUENCE [LARGE SCALE GENOMIC DNA]</scope>
</reference>
<feature type="transmembrane region" description="Helical" evidence="6">
    <location>
        <begin position="45"/>
        <end position="62"/>
    </location>
</feature>
<sequence length="306" mass="33937">MKIKSIKVSGSLILAAFALVFTGILGGVAPIFLKVALREFTPFEIVFTRFFFAFIILFPILLAKKGFRVYKKDFVRILFASLFFAGNIFLFIFGLQYTTSISSQLLYLLTPTLVIILSFFFLKTRVQIHHLISIITGLLGGVILIGRNTTSVELINSLGTAYGNLIVLGAVCSWAGYIMVTKKLSSLYSPLFLLACNCFVTAGLSVFFLLRQHNNIFSIYHGASLQAILSLIALITLNSIGFFFLFQWAIKRVSPFMASTTTYFGPLSAAFFGVLLLGEKITIPLITSAFFICISAFFTFVNKIKT</sequence>
<dbReference type="PANTHER" id="PTHR32322">
    <property type="entry name" value="INNER MEMBRANE TRANSPORTER"/>
    <property type="match status" value="1"/>
</dbReference>
<feature type="transmembrane region" description="Helical" evidence="6">
    <location>
        <begin position="223"/>
        <end position="246"/>
    </location>
</feature>
<evidence type="ECO:0000256" key="5">
    <source>
        <dbReference type="ARBA" id="ARBA00023136"/>
    </source>
</evidence>
<dbReference type="InterPro" id="IPR000620">
    <property type="entry name" value="EamA_dom"/>
</dbReference>
<evidence type="ECO:0000256" key="1">
    <source>
        <dbReference type="ARBA" id="ARBA00004651"/>
    </source>
</evidence>
<feature type="transmembrane region" description="Helical" evidence="6">
    <location>
        <begin position="192"/>
        <end position="211"/>
    </location>
</feature>
<feature type="transmembrane region" description="Helical" evidence="6">
    <location>
        <begin position="253"/>
        <end position="275"/>
    </location>
</feature>
<evidence type="ECO:0000313" key="8">
    <source>
        <dbReference type="EMBL" id="OGK73999.1"/>
    </source>
</evidence>
<proteinExistence type="predicted"/>
<feature type="transmembrane region" description="Helical" evidence="6">
    <location>
        <begin position="105"/>
        <end position="122"/>
    </location>
</feature>
<dbReference type="PANTHER" id="PTHR32322:SF18">
    <property type="entry name" value="S-ADENOSYLMETHIONINE_S-ADENOSYLHOMOCYSTEINE TRANSPORTER"/>
    <property type="match status" value="1"/>
</dbReference>
<evidence type="ECO:0000313" key="9">
    <source>
        <dbReference type="Proteomes" id="UP000177050"/>
    </source>
</evidence>
<feature type="transmembrane region" description="Helical" evidence="6">
    <location>
        <begin position="12"/>
        <end position="33"/>
    </location>
</feature>
<feature type="transmembrane region" description="Helical" evidence="6">
    <location>
        <begin position="161"/>
        <end position="180"/>
    </location>
</feature>
<evidence type="ECO:0000256" key="6">
    <source>
        <dbReference type="SAM" id="Phobius"/>
    </source>
</evidence>
<evidence type="ECO:0000256" key="2">
    <source>
        <dbReference type="ARBA" id="ARBA00022475"/>
    </source>
</evidence>
<dbReference type="Pfam" id="PF00892">
    <property type="entry name" value="EamA"/>
    <property type="match status" value="2"/>
</dbReference>
<comment type="subcellular location">
    <subcellularLocation>
        <location evidence="1">Cell membrane</location>
        <topology evidence="1">Multi-pass membrane protein</topology>
    </subcellularLocation>
</comment>